<keyword evidence="3" id="KW-1185">Reference proteome</keyword>
<accession>A0A2P8EFB4</accession>
<dbReference type="EMBL" id="PYGE01000001">
    <property type="protein sequence ID" value="PSL08156.1"/>
    <property type="molecule type" value="Genomic_DNA"/>
</dbReference>
<feature type="compositionally biased region" description="Basic residues" evidence="1">
    <location>
        <begin position="112"/>
        <end position="123"/>
    </location>
</feature>
<organism evidence="2 3">
    <name type="scientific">Haloactinopolyspora alba</name>
    <dbReference type="NCBI Taxonomy" id="648780"/>
    <lineage>
        <taxon>Bacteria</taxon>
        <taxon>Bacillati</taxon>
        <taxon>Actinomycetota</taxon>
        <taxon>Actinomycetes</taxon>
        <taxon>Jiangellales</taxon>
        <taxon>Jiangellaceae</taxon>
        <taxon>Haloactinopolyspora</taxon>
    </lineage>
</organism>
<sequence>MPTEQPTHQHQPTPGGHCRVDRAPLPRRGTGAATQLDLFGDVLAAEQRDQRILHEAAAWRARFDRVEWSSPLPNITPRLGYRCPDPDCRQVEPAAFVLAINHGFDPDTPGRQPHHGRCHRVTRRGGDHQ</sequence>
<proteinExistence type="predicted"/>
<protein>
    <submittedName>
        <fullName evidence="2">Uncharacterized protein</fullName>
    </submittedName>
</protein>
<reference evidence="2 3" key="1">
    <citation type="submission" date="2018-03" db="EMBL/GenBank/DDBJ databases">
        <title>Genomic Encyclopedia of Archaeal and Bacterial Type Strains, Phase II (KMG-II): from individual species to whole genera.</title>
        <authorList>
            <person name="Goeker M."/>
        </authorList>
    </citation>
    <scope>NUCLEOTIDE SEQUENCE [LARGE SCALE GENOMIC DNA]</scope>
    <source>
        <strain evidence="2 3">DSM 45211</strain>
    </source>
</reference>
<dbReference type="Proteomes" id="UP000243528">
    <property type="component" value="Unassembled WGS sequence"/>
</dbReference>
<name>A0A2P8EFB4_9ACTN</name>
<dbReference type="RefSeq" id="WP_106535247.1">
    <property type="nucleotide sequence ID" value="NZ_ML142897.1"/>
</dbReference>
<comment type="caution">
    <text evidence="2">The sequence shown here is derived from an EMBL/GenBank/DDBJ whole genome shotgun (WGS) entry which is preliminary data.</text>
</comment>
<evidence type="ECO:0000313" key="3">
    <source>
        <dbReference type="Proteomes" id="UP000243528"/>
    </source>
</evidence>
<dbReference type="AlphaFoldDB" id="A0A2P8EFB4"/>
<evidence type="ECO:0000256" key="1">
    <source>
        <dbReference type="SAM" id="MobiDB-lite"/>
    </source>
</evidence>
<feature type="region of interest" description="Disordered" evidence="1">
    <location>
        <begin position="104"/>
        <end position="129"/>
    </location>
</feature>
<evidence type="ECO:0000313" key="2">
    <source>
        <dbReference type="EMBL" id="PSL08156.1"/>
    </source>
</evidence>
<gene>
    <name evidence="2" type="ORF">CLV30_101123</name>
</gene>
<feature type="region of interest" description="Disordered" evidence="1">
    <location>
        <begin position="1"/>
        <end position="29"/>
    </location>
</feature>
<feature type="compositionally biased region" description="Polar residues" evidence="1">
    <location>
        <begin position="1"/>
        <end position="12"/>
    </location>
</feature>